<dbReference type="EMBL" id="JAJDKZ010000205">
    <property type="protein sequence ID" value="MCB8611611.1"/>
    <property type="molecule type" value="Genomic_DNA"/>
</dbReference>
<evidence type="ECO:0000313" key="2">
    <source>
        <dbReference type="Proteomes" id="UP001198439"/>
    </source>
</evidence>
<accession>A0AAW4VR51</accession>
<dbReference type="AlphaFoldDB" id="A0AAW4VR51"/>
<dbReference type="Proteomes" id="UP001198439">
    <property type="component" value="Unassembled WGS sequence"/>
</dbReference>
<organism evidence="1 2">
    <name type="scientific">Faecalibacillus faecis</name>
    <dbReference type="NCBI Taxonomy" id="1982628"/>
    <lineage>
        <taxon>Bacteria</taxon>
        <taxon>Bacillati</taxon>
        <taxon>Bacillota</taxon>
        <taxon>Erysipelotrichia</taxon>
        <taxon>Erysipelotrichales</taxon>
        <taxon>Coprobacillaceae</taxon>
        <taxon>Faecalibacillus</taxon>
    </lineage>
</organism>
<protein>
    <submittedName>
        <fullName evidence="1">Dihydropyrimidinase</fullName>
    </submittedName>
</protein>
<dbReference type="InterPro" id="IPR032466">
    <property type="entry name" value="Metal_Hydrolase"/>
</dbReference>
<feature type="non-terminal residue" evidence="1">
    <location>
        <position position="83"/>
    </location>
</feature>
<gene>
    <name evidence="1" type="ORF">LJD69_13540</name>
</gene>
<name>A0AAW4VR51_9FIRM</name>
<dbReference type="PANTHER" id="PTHR11647">
    <property type="entry name" value="HYDRANTOINASE/DIHYDROPYRIMIDINASE FAMILY MEMBER"/>
    <property type="match status" value="1"/>
</dbReference>
<dbReference type="SUPFAM" id="SSF51556">
    <property type="entry name" value="Metallo-dependent hydrolases"/>
    <property type="match status" value="1"/>
</dbReference>
<proteinExistence type="predicted"/>
<dbReference type="InterPro" id="IPR050378">
    <property type="entry name" value="Metallo-dep_Hydrolases_sf"/>
</dbReference>
<reference evidence="1" key="1">
    <citation type="submission" date="2021-10" db="EMBL/GenBank/DDBJ databases">
        <title>Collection of gut derived symbiotic bacterial strains cultured from healthy donors.</title>
        <authorList>
            <person name="Lin H."/>
            <person name="Littmann E."/>
            <person name="Kohout C."/>
            <person name="Pamer E.G."/>
        </authorList>
    </citation>
    <scope>NUCLEOTIDE SEQUENCE</scope>
    <source>
        <strain evidence="1">DFI.4.48</strain>
    </source>
</reference>
<dbReference type="Gene3D" id="3.20.20.140">
    <property type="entry name" value="Metal-dependent hydrolases"/>
    <property type="match status" value="1"/>
</dbReference>
<dbReference type="PANTHER" id="PTHR11647:SF1">
    <property type="entry name" value="COLLAPSIN RESPONSE MEDIATOR PROTEIN"/>
    <property type="match status" value="1"/>
</dbReference>
<feature type="non-terminal residue" evidence="1">
    <location>
        <position position="1"/>
    </location>
</feature>
<comment type="caution">
    <text evidence="1">The sequence shown here is derived from an EMBL/GenBank/DDBJ whole genome shotgun (WGS) entry which is preliminary data.</text>
</comment>
<evidence type="ECO:0000313" key="1">
    <source>
        <dbReference type="EMBL" id="MCB8611611.1"/>
    </source>
</evidence>
<sequence length="83" mass="9553">VHAENPDLIDMYTEQFLKEGKTSAWYHYMSRPEFVEAEADKRAVHWSKHLDAPLYLVHMADKEGLEACIQAKEEGAPVFVETC</sequence>